<dbReference type="InterPro" id="IPR013797">
    <property type="entry name" value="Maltooligo_trehalose_synth_4"/>
</dbReference>
<dbReference type="Pfam" id="PF00128">
    <property type="entry name" value="Alpha-amylase"/>
    <property type="match status" value="1"/>
</dbReference>
<evidence type="ECO:0000259" key="1">
    <source>
        <dbReference type="SMART" id="SM00642"/>
    </source>
</evidence>
<dbReference type="Gene3D" id="1.10.10.470">
    <property type="entry name" value="Maltooligosyl trehalose synthase, domain 4"/>
    <property type="match status" value="1"/>
</dbReference>
<feature type="domain" description="Glycosyl hydrolase family 13 catalytic" evidence="1">
    <location>
        <begin position="11"/>
        <end position="667"/>
    </location>
</feature>
<keyword evidence="3" id="KW-1185">Reference proteome</keyword>
<dbReference type="Gene3D" id="1.10.150.200">
    <property type="entry name" value="Maltooligosyl trehalose synthase, domain 3"/>
    <property type="match status" value="1"/>
</dbReference>
<dbReference type="NCBIfam" id="TIGR02401">
    <property type="entry name" value="trehalose_TreY"/>
    <property type="match status" value="1"/>
</dbReference>
<dbReference type="PANTHER" id="PTHR10357:SF216">
    <property type="entry name" value="MALTOOLIGOSYL TREHALOSE SYNTHASE-RELATED"/>
    <property type="match status" value="1"/>
</dbReference>
<evidence type="ECO:0000313" key="2">
    <source>
        <dbReference type="EMBL" id="NJC27005.1"/>
    </source>
</evidence>
<dbReference type="EMBL" id="JAATJH010000004">
    <property type="protein sequence ID" value="NJC27005.1"/>
    <property type="molecule type" value="Genomic_DNA"/>
</dbReference>
<dbReference type="Gene3D" id="3.20.20.80">
    <property type="entry name" value="Glycosidases"/>
    <property type="match status" value="1"/>
</dbReference>
<sequence length="735" mass="84179">MTQPTATYRLQLHEGFTVSDLLKQLDYLDELGVDTCYASPILAAAPGSTHGYDGTDPSRLNPEITTEKDWAELHRRLAERGMHWLQDIVPNHLTLHPDNAWLRDLYTKGKDSDYYRHFDVDWDHPDFDGKMMLPVLHDGGGDLSAWPTLENGETVYKATHWKEVDEHLNYRRFFTVNSLLGIRVEDEKVFADAHEKILAEIRAGRIQHLRLDHVDGLLNPTAYLQKLRKEVGEDVGIWVEKILEPGEKLPADWPVQGTTGYDFLAAVNRLLTNDESATTFSDLYERLTGEPLPEYSELVFRNKLMLVEEHFRGEVANLLRRWKEVLPEEVWEHDFRETLTHFLAGFPHYRIYPGGGPLTEEELRHCQEAALTVSKYAPKYGRQVLRFVGWLSAQDFQDEALETLQRSQQLSGPLMAKGVEDTTFYQYWRQAHLNEVGSSAAPADRVTIRAFHKFILARGKSSMNATATHDTKRGEDSRARLQALTFHPGEWERFVNRLRNRIGTGALKPRSWYLVIQSLIASYPLDRSEDAANLRDRVDRYLEKALREGKEFSDWAEPDTDYETAVKDLAARIMDDRELSEALRGLLRRIQPQARHNSFAQLVLKCTVPGFPDVYQGTESWDLSLVDPDNRRPVDFDRRRAWLEGKRDQEYDAQPKIKLLKTLLTLRRDNADFFAEADYEPLAEGDVVFGFARTQGAKRLVVKVAKRPDTVVSGPDGADNLLPDSGGLGLGVWWA</sequence>
<evidence type="ECO:0000313" key="3">
    <source>
        <dbReference type="Proteomes" id="UP000770785"/>
    </source>
</evidence>
<dbReference type="Gene3D" id="3.30.1590.10">
    <property type="entry name" value="Maltooligosyl trehalose synthase, domain 2"/>
    <property type="match status" value="1"/>
</dbReference>
<dbReference type="PANTHER" id="PTHR10357">
    <property type="entry name" value="ALPHA-AMYLASE FAMILY MEMBER"/>
    <property type="match status" value="1"/>
</dbReference>
<dbReference type="RefSeq" id="WP_168037768.1">
    <property type="nucleotide sequence ID" value="NZ_JAATJH010000004.1"/>
</dbReference>
<proteinExistence type="predicted"/>
<protein>
    <submittedName>
        <fullName evidence="2">Malto-oligosyltrehalose synthase</fullName>
    </submittedName>
</protein>
<dbReference type="SMART" id="SM00642">
    <property type="entry name" value="Aamy"/>
    <property type="match status" value="1"/>
</dbReference>
<dbReference type="Proteomes" id="UP000770785">
    <property type="component" value="Unassembled WGS sequence"/>
</dbReference>
<comment type="caution">
    <text evidence="2">The sequence shown here is derived from an EMBL/GenBank/DDBJ whole genome shotgun (WGS) entry which is preliminary data.</text>
</comment>
<gene>
    <name evidence="2" type="ORF">GGR27_002518</name>
</gene>
<name>A0ABX0XD45_9BACT</name>
<accession>A0ABX0XD45</accession>
<dbReference type="InterPro" id="IPR012767">
    <property type="entry name" value="Trehalose_TreY"/>
</dbReference>
<dbReference type="InterPro" id="IPR017853">
    <property type="entry name" value="GH"/>
</dbReference>
<dbReference type="SUPFAM" id="SSF51445">
    <property type="entry name" value="(Trans)glycosidases"/>
    <property type="match status" value="1"/>
</dbReference>
<organism evidence="2 3">
    <name type="scientific">Neolewinella antarctica</name>
    <dbReference type="NCBI Taxonomy" id="442734"/>
    <lineage>
        <taxon>Bacteria</taxon>
        <taxon>Pseudomonadati</taxon>
        <taxon>Bacteroidota</taxon>
        <taxon>Saprospiria</taxon>
        <taxon>Saprospirales</taxon>
        <taxon>Lewinellaceae</taxon>
        <taxon>Neolewinella</taxon>
    </lineage>
</organism>
<reference evidence="2 3" key="1">
    <citation type="submission" date="2020-03" db="EMBL/GenBank/DDBJ databases">
        <title>Genomic Encyclopedia of Type Strains, Phase IV (KMG-IV): sequencing the most valuable type-strain genomes for metagenomic binning, comparative biology and taxonomic classification.</title>
        <authorList>
            <person name="Goeker M."/>
        </authorList>
    </citation>
    <scope>NUCLEOTIDE SEQUENCE [LARGE SCALE GENOMIC DNA]</scope>
    <source>
        <strain evidence="2 3">DSM 105096</strain>
    </source>
</reference>
<dbReference type="InterPro" id="IPR006047">
    <property type="entry name" value="GH13_cat_dom"/>
</dbReference>
<dbReference type="CDD" id="cd11336">
    <property type="entry name" value="AmyAc_MTSase"/>
    <property type="match status" value="1"/>
</dbReference>